<name>S5LZR5_9MOLU</name>
<dbReference type="Proteomes" id="UP000014984">
    <property type="component" value="Chromosome"/>
</dbReference>
<evidence type="ECO:0000313" key="3">
    <source>
        <dbReference type="Proteomes" id="UP000014984"/>
    </source>
</evidence>
<dbReference type="PATRIC" id="fig|1276220.3.peg.576"/>
<gene>
    <name evidence="2" type="ORF">STAIW_v1c05650</name>
</gene>
<accession>S5LZR5</accession>
<dbReference type="InterPro" id="IPR006121">
    <property type="entry name" value="HMA_dom"/>
</dbReference>
<evidence type="ECO:0000259" key="1">
    <source>
        <dbReference type="Pfam" id="PF00403"/>
    </source>
</evidence>
<dbReference type="InterPro" id="IPR036163">
    <property type="entry name" value="HMA_dom_sf"/>
</dbReference>
<dbReference type="KEGG" id="stai:STAIW_v1c05650"/>
<reference evidence="2 3" key="1">
    <citation type="journal article" date="2013" name="Genome Biol. Evol.">
        <title>Comparison of metabolic capacities and inference of gene content evolution in mosquito-associated Spiroplasma diminutum and S. taiwanense.</title>
        <authorList>
            <person name="Lo W.S."/>
            <person name="Ku C."/>
            <person name="Chen L.L."/>
            <person name="Chang T.H."/>
            <person name="Kuo C.H."/>
        </authorList>
    </citation>
    <scope>NUCLEOTIDE SEQUENCE [LARGE SCALE GENOMIC DNA]</scope>
    <source>
        <strain evidence="2">CT-1</strain>
    </source>
</reference>
<dbReference type="AlphaFoldDB" id="S5LZR5"/>
<sequence length="72" mass="8217">MNKEIRIYIDALDCASCAVTIDKTMQRLNIQDYNVLIPLKEVQISFDEQIVSEKNILGKLKKAGYKGEIIND</sequence>
<evidence type="ECO:0000313" key="2">
    <source>
        <dbReference type="EMBL" id="AGR41187.1"/>
    </source>
</evidence>
<protein>
    <recommendedName>
        <fullName evidence="1">HMA domain-containing protein</fullName>
    </recommendedName>
</protein>
<dbReference type="Gene3D" id="3.30.70.100">
    <property type="match status" value="1"/>
</dbReference>
<dbReference type="SUPFAM" id="SSF55008">
    <property type="entry name" value="HMA, heavy metal-associated domain"/>
    <property type="match status" value="1"/>
</dbReference>
<keyword evidence="3" id="KW-1185">Reference proteome</keyword>
<dbReference type="EMBL" id="CP005074">
    <property type="protein sequence ID" value="AGR41187.1"/>
    <property type="molecule type" value="Genomic_DNA"/>
</dbReference>
<dbReference type="RefSeq" id="WP_020834326.1">
    <property type="nucleotide sequence ID" value="NC_021846.1"/>
</dbReference>
<dbReference type="STRING" id="1276220.STAIW_v1c05650"/>
<dbReference type="OrthoDB" id="389871at2"/>
<feature type="domain" description="HMA" evidence="1">
    <location>
        <begin position="7"/>
        <end position="66"/>
    </location>
</feature>
<dbReference type="CDD" id="cd00371">
    <property type="entry name" value="HMA"/>
    <property type="match status" value="1"/>
</dbReference>
<dbReference type="Pfam" id="PF00403">
    <property type="entry name" value="HMA"/>
    <property type="match status" value="1"/>
</dbReference>
<dbReference type="GO" id="GO:0046872">
    <property type="term" value="F:metal ion binding"/>
    <property type="evidence" value="ECO:0007669"/>
    <property type="project" value="InterPro"/>
</dbReference>
<proteinExistence type="predicted"/>
<dbReference type="HOGENOM" id="CLU_201946_0_0_14"/>
<organism evidence="2 3">
    <name type="scientific">Spiroplasma taiwanense CT-1</name>
    <dbReference type="NCBI Taxonomy" id="1276220"/>
    <lineage>
        <taxon>Bacteria</taxon>
        <taxon>Bacillati</taxon>
        <taxon>Mycoplasmatota</taxon>
        <taxon>Mollicutes</taxon>
        <taxon>Entomoplasmatales</taxon>
        <taxon>Spiroplasmataceae</taxon>
        <taxon>Spiroplasma</taxon>
    </lineage>
</organism>